<dbReference type="Proteomes" id="UP000013989">
    <property type="component" value="Unassembled WGS sequence"/>
</dbReference>
<gene>
    <name evidence="1" type="ORF">IGU_01566</name>
</gene>
<evidence type="ECO:0000313" key="2">
    <source>
        <dbReference type="Proteomes" id="UP000013989"/>
    </source>
</evidence>
<proteinExistence type="predicted"/>
<accession>A0A9W5QCV3</accession>
<name>A0A9W5QCV3_BACCE</name>
<evidence type="ECO:0000313" key="1">
    <source>
        <dbReference type="EMBL" id="EOP58746.1"/>
    </source>
</evidence>
<organism evidence="1 2">
    <name type="scientific">Bacillus cereus ISP2954</name>
    <dbReference type="NCBI Taxonomy" id="1053215"/>
    <lineage>
        <taxon>Bacteria</taxon>
        <taxon>Bacillati</taxon>
        <taxon>Bacillota</taxon>
        <taxon>Bacilli</taxon>
        <taxon>Bacillales</taxon>
        <taxon>Bacillaceae</taxon>
        <taxon>Bacillus</taxon>
        <taxon>Bacillus cereus group</taxon>
    </lineage>
</organism>
<dbReference type="AlphaFoldDB" id="A0A9W5QCV3"/>
<protein>
    <submittedName>
        <fullName evidence="1">Uncharacterized protein</fullName>
    </submittedName>
</protein>
<comment type="caution">
    <text evidence="1">The sequence shown here is derived from an EMBL/GenBank/DDBJ whole genome shotgun (WGS) entry which is preliminary data.</text>
</comment>
<dbReference type="EMBL" id="AHEJ01000101">
    <property type="protein sequence ID" value="EOP58746.1"/>
    <property type="molecule type" value="Genomic_DNA"/>
</dbReference>
<reference evidence="1 2" key="1">
    <citation type="submission" date="2012-12" db="EMBL/GenBank/DDBJ databases">
        <title>The Genome Sequence of Bacillus cereus ISP2954.</title>
        <authorList>
            <consortium name="The Broad Institute Genome Sequencing Platform"/>
            <consortium name="The Broad Institute Genome Sequencing Center for Infectious Disease"/>
            <person name="Feldgarden M."/>
            <person name="Van der Auwera G.A."/>
            <person name="Mahillon J."/>
            <person name="Duprez V."/>
            <person name="Timmery S."/>
            <person name="Mattelet C."/>
            <person name="Dierick K."/>
            <person name="Sun M."/>
            <person name="Yu Z."/>
            <person name="Zhu L."/>
            <person name="Hu X."/>
            <person name="Shank E.B."/>
            <person name="Swiecicka I."/>
            <person name="Hansen B.M."/>
            <person name="Andrup L."/>
            <person name="Walker B."/>
            <person name="Young S.K."/>
            <person name="Zeng Q."/>
            <person name="Gargeya S."/>
            <person name="Fitzgerald M."/>
            <person name="Haas B."/>
            <person name="Abouelleil A."/>
            <person name="Alvarado L."/>
            <person name="Arachchi H.M."/>
            <person name="Berlin A.M."/>
            <person name="Chapman S.B."/>
            <person name="Dewar J."/>
            <person name="Goldberg J."/>
            <person name="Griggs A."/>
            <person name="Gujja S."/>
            <person name="Hansen M."/>
            <person name="Howarth C."/>
            <person name="Imamovic A."/>
            <person name="Larimer J."/>
            <person name="McCowan C."/>
            <person name="Murphy C."/>
            <person name="Neiman D."/>
            <person name="Pearson M."/>
            <person name="Priest M."/>
            <person name="Roberts A."/>
            <person name="Saif S."/>
            <person name="Shea T."/>
            <person name="Sisk P."/>
            <person name="Sykes S."/>
            <person name="Wortman J."/>
            <person name="Nusbaum C."/>
            <person name="Birren B."/>
        </authorList>
    </citation>
    <scope>NUCLEOTIDE SEQUENCE [LARGE SCALE GENOMIC DNA]</scope>
    <source>
        <strain evidence="1 2">ISP2954</strain>
    </source>
</reference>
<sequence>MKKQKKIDILVLEIFVDESMKVNFIKLLIN</sequence>